<proteinExistence type="predicted"/>
<organism evidence="2 3">
    <name type="scientific">Nakamurella antarctica</name>
    <dbReference type="NCBI Taxonomy" id="1902245"/>
    <lineage>
        <taxon>Bacteria</taxon>
        <taxon>Bacillati</taxon>
        <taxon>Actinomycetota</taxon>
        <taxon>Actinomycetes</taxon>
        <taxon>Nakamurellales</taxon>
        <taxon>Nakamurellaceae</taxon>
        <taxon>Nakamurella</taxon>
    </lineage>
</organism>
<dbReference type="Proteomes" id="UP000268084">
    <property type="component" value="Chromosome"/>
</dbReference>
<evidence type="ECO:0000259" key="1">
    <source>
        <dbReference type="Pfam" id="PF05406"/>
    </source>
</evidence>
<dbReference type="EMBL" id="CP034170">
    <property type="protein sequence ID" value="AZI59124.1"/>
    <property type="molecule type" value="Genomic_DNA"/>
</dbReference>
<accession>A0A3G8ZXH6</accession>
<evidence type="ECO:0000313" key="3">
    <source>
        <dbReference type="Proteomes" id="UP000268084"/>
    </source>
</evidence>
<dbReference type="AlphaFoldDB" id="A0A3G8ZXH6"/>
<protein>
    <submittedName>
        <fullName evidence="2">WGR domain-containing protein</fullName>
    </submittedName>
</protein>
<dbReference type="Pfam" id="PF05406">
    <property type="entry name" value="WGR"/>
    <property type="match status" value="1"/>
</dbReference>
<reference evidence="2 3" key="2">
    <citation type="submission" date="2018-12" db="EMBL/GenBank/DDBJ databases">
        <title>Nakamurella antarcticus sp. nov., isolated from Antarctica South Shetland Islands soil.</title>
        <authorList>
            <person name="Peng F."/>
        </authorList>
    </citation>
    <scope>NUCLEOTIDE SEQUENCE [LARGE SCALE GENOMIC DNA]</scope>
    <source>
        <strain evidence="2 3">S14-144</strain>
    </source>
</reference>
<reference evidence="2 3" key="1">
    <citation type="submission" date="2018-11" db="EMBL/GenBank/DDBJ databases">
        <authorList>
            <person name="Da X."/>
        </authorList>
    </citation>
    <scope>NUCLEOTIDE SEQUENCE [LARGE SCALE GENOMIC DNA]</scope>
    <source>
        <strain evidence="2 3">S14-144</strain>
    </source>
</reference>
<dbReference type="InterPro" id="IPR008893">
    <property type="entry name" value="WGR_domain"/>
</dbReference>
<keyword evidence="3" id="KW-1185">Reference proteome</keyword>
<dbReference type="Gene3D" id="2.20.140.10">
    <property type="entry name" value="WGR domain"/>
    <property type="match status" value="1"/>
</dbReference>
<gene>
    <name evidence="2" type="ORF">EH165_14220</name>
</gene>
<feature type="domain" description="WGR" evidence="1">
    <location>
        <begin position="27"/>
        <end position="85"/>
    </location>
</feature>
<evidence type="ECO:0000313" key="2">
    <source>
        <dbReference type="EMBL" id="AZI59124.1"/>
    </source>
</evidence>
<name>A0A3G8ZXH6_9ACTN</name>
<dbReference type="KEGG" id="nak:EH165_14220"/>
<dbReference type="OrthoDB" id="5146838at2"/>
<sequence>MLVGPRLEANSVTTVRTISVTQAFVTAGKQRQYWTINVADEYCAIHSGTVGTPGEWQLLENLDVESAIDSANDLIAAKKQAGYVLDPTFDPLAQWYFDVGEFGPHPLTTHPSFLAHFTDELYLDIAEEESPFGSDDGAEALVRLTTALQEDQPVDLSTFAEVIVVQKWEMPFHPPGESTDVDYWSVGGPATTDKVIAALAFGSIKITGKVAPGLKALARQSLLRLLDNTDQPASVSRMLTDLESFAT</sequence>